<comment type="caution">
    <text evidence="2">The sequence shown here is derived from an EMBL/GenBank/DDBJ whole genome shotgun (WGS) entry which is preliminary data.</text>
</comment>
<evidence type="ECO:0000313" key="2">
    <source>
        <dbReference type="EMBL" id="KAL2054788.1"/>
    </source>
</evidence>
<evidence type="ECO:0000256" key="1">
    <source>
        <dbReference type="SAM" id="MobiDB-lite"/>
    </source>
</evidence>
<sequence>MRTTATSSNSSPRKNLPTLHVSSNFSLPSNYLPQRTDDLAWLQPGTLNASNYDTPCTEAINILAEVESTDHIPHEFLAWNVEVITGFPALRTPRKYTYGSK</sequence>
<proteinExistence type="predicted"/>
<feature type="region of interest" description="Disordered" evidence="1">
    <location>
        <begin position="1"/>
        <end position="20"/>
    </location>
</feature>
<feature type="compositionally biased region" description="Polar residues" evidence="1">
    <location>
        <begin position="1"/>
        <end position="13"/>
    </location>
</feature>
<dbReference type="Proteomes" id="UP001590951">
    <property type="component" value="Unassembled WGS sequence"/>
</dbReference>
<name>A0ABR4BFU6_9LECA</name>
<dbReference type="EMBL" id="JBHFEH010000014">
    <property type="protein sequence ID" value="KAL2054788.1"/>
    <property type="molecule type" value="Genomic_DNA"/>
</dbReference>
<accession>A0ABR4BFU6</accession>
<gene>
    <name evidence="2" type="ORF">ABVK25_005092</name>
</gene>
<evidence type="ECO:0000313" key="3">
    <source>
        <dbReference type="Proteomes" id="UP001590951"/>
    </source>
</evidence>
<keyword evidence="3" id="KW-1185">Reference proteome</keyword>
<reference evidence="2 3" key="1">
    <citation type="submission" date="2024-09" db="EMBL/GenBank/DDBJ databases">
        <title>Rethinking Asexuality: The Enigmatic Case of Functional Sexual Genes in Lepraria (Stereocaulaceae).</title>
        <authorList>
            <person name="Doellman M."/>
            <person name="Sun Y."/>
            <person name="Barcenas-Pena A."/>
            <person name="Lumbsch H.T."/>
            <person name="Grewe F."/>
        </authorList>
    </citation>
    <scope>NUCLEOTIDE SEQUENCE [LARGE SCALE GENOMIC DNA]</scope>
    <source>
        <strain evidence="2 3">Grewe 0041</strain>
    </source>
</reference>
<organism evidence="2 3">
    <name type="scientific">Lepraria finkii</name>
    <dbReference type="NCBI Taxonomy" id="1340010"/>
    <lineage>
        <taxon>Eukaryota</taxon>
        <taxon>Fungi</taxon>
        <taxon>Dikarya</taxon>
        <taxon>Ascomycota</taxon>
        <taxon>Pezizomycotina</taxon>
        <taxon>Lecanoromycetes</taxon>
        <taxon>OSLEUM clade</taxon>
        <taxon>Lecanoromycetidae</taxon>
        <taxon>Lecanorales</taxon>
        <taxon>Lecanorineae</taxon>
        <taxon>Stereocaulaceae</taxon>
        <taxon>Lepraria</taxon>
    </lineage>
</organism>
<protein>
    <submittedName>
        <fullName evidence="2">Uncharacterized protein</fullName>
    </submittedName>
</protein>